<evidence type="ECO:0000313" key="7">
    <source>
        <dbReference type="EMBL" id="TBR82439.1"/>
    </source>
</evidence>
<name>A0A4Q9JWK7_9BACT</name>
<dbReference type="GO" id="GO:0030632">
    <property type="term" value="P:D-alanine biosynthetic process"/>
    <property type="evidence" value="ECO:0007669"/>
    <property type="project" value="TreeGrafter"/>
</dbReference>
<evidence type="ECO:0000313" key="8">
    <source>
        <dbReference type="Proteomes" id="UP000292583"/>
    </source>
</evidence>
<dbReference type="InterPro" id="IPR029066">
    <property type="entry name" value="PLP-binding_barrel"/>
</dbReference>
<sequence>MSLIRLNQKAYEFNLDQIANKAGNFDRVICVFKDNAYGHGATLLAPIAKSKGINFVAVKNEQEADELKDFFDSILILSHRPNGNENPNFIYALNDINLIKSFKPLTRIHLKIDTNMHRNGIELQDLNKAYNDILKYNLKFEGVFTHFSSADNADDFYLAQRNNFKKVKEWFYKNCSKKLIFHSFNSAALFNSEIPKDEYCRVGLVQFGYGALHLKKVLSLYAHKLSQRILKTGQSIGYSNAYTANKDLNVATYDLGYADGLFRYNAKRELRLANGKKILGKMSMDSFSCEDSGDEVCVFNDATLWANFFDTIDYEILVKLHPNIKRVVV</sequence>
<dbReference type="GO" id="GO:0008784">
    <property type="term" value="F:alanine racemase activity"/>
    <property type="evidence" value="ECO:0007669"/>
    <property type="project" value="UniProtKB-EC"/>
</dbReference>
<dbReference type="PROSITE" id="PS00395">
    <property type="entry name" value="ALANINE_RACEMASE"/>
    <property type="match status" value="1"/>
</dbReference>
<dbReference type="EMBL" id="QPGR01000001">
    <property type="protein sequence ID" value="TBR82439.1"/>
    <property type="molecule type" value="Genomic_DNA"/>
</dbReference>
<proteinExistence type="predicted"/>
<dbReference type="Gene3D" id="3.20.20.10">
    <property type="entry name" value="Alanine racemase"/>
    <property type="match status" value="1"/>
</dbReference>
<dbReference type="Pfam" id="PF00842">
    <property type="entry name" value="Ala_racemase_C"/>
    <property type="match status" value="1"/>
</dbReference>
<dbReference type="OrthoDB" id="9813814at2"/>
<evidence type="ECO:0000259" key="6">
    <source>
        <dbReference type="SMART" id="SM01005"/>
    </source>
</evidence>
<dbReference type="InterPro" id="IPR001608">
    <property type="entry name" value="Ala_racemase_N"/>
</dbReference>
<accession>A0A4Q9JWK7</accession>
<feature type="binding site" evidence="5">
    <location>
        <position position="118"/>
    </location>
    <ligand>
        <name>substrate</name>
    </ligand>
</feature>
<gene>
    <name evidence="7" type="ORF">DU473_00945</name>
</gene>
<dbReference type="AlphaFoldDB" id="A0A4Q9JWK7"/>
<reference evidence="7 8" key="1">
    <citation type="submission" date="2018-07" db="EMBL/GenBank/DDBJ databases">
        <title>Campylobacter zealandensis sp. nov., isolated from birds and water in New Zealand.</title>
        <authorList>
            <person name="Wilkinson D.A."/>
            <person name="Biggs P.J."/>
            <person name="French N.P."/>
            <person name="Midwinter A.C."/>
        </authorList>
    </citation>
    <scope>NUCLEOTIDE SEQUENCE [LARGE SCALE GENOMIC DNA]</scope>
    <source>
        <strain evidence="7 8">B423b</strain>
    </source>
</reference>
<organism evidence="7 8">
    <name type="scientific">Campylobacter novaezeelandiae</name>
    <dbReference type="NCBI Taxonomy" id="2267891"/>
    <lineage>
        <taxon>Bacteria</taxon>
        <taxon>Pseudomonadati</taxon>
        <taxon>Campylobacterota</taxon>
        <taxon>Epsilonproteobacteria</taxon>
        <taxon>Campylobacterales</taxon>
        <taxon>Campylobacteraceae</taxon>
        <taxon>Campylobacter</taxon>
    </lineage>
</organism>
<dbReference type="PANTHER" id="PTHR30511:SF0">
    <property type="entry name" value="ALANINE RACEMASE, CATABOLIC-RELATED"/>
    <property type="match status" value="1"/>
</dbReference>
<dbReference type="InterPro" id="IPR011079">
    <property type="entry name" value="Ala_racemase_C"/>
</dbReference>
<dbReference type="Proteomes" id="UP000292583">
    <property type="component" value="Unassembled WGS sequence"/>
</dbReference>
<dbReference type="InterPro" id="IPR000821">
    <property type="entry name" value="Ala_racemase"/>
</dbReference>
<dbReference type="RefSeq" id="WP_131186382.1">
    <property type="nucleotide sequence ID" value="NZ_CP076657.1"/>
</dbReference>
<feature type="binding site" evidence="5">
    <location>
        <position position="284"/>
    </location>
    <ligand>
        <name>substrate</name>
    </ligand>
</feature>
<feature type="modified residue" description="N6-(pyridoxal phosphate)lysine" evidence="4">
    <location>
        <position position="33"/>
    </location>
</feature>
<keyword evidence="2 4" id="KW-0663">Pyridoxal phosphate</keyword>
<evidence type="ECO:0000256" key="4">
    <source>
        <dbReference type="PIRSR" id="PIRSR600821-50"/>
    </source>
</evidence>
<keyword evidence="8" id="KW-1185">Reference proteome</keyword>
<dbReference type="SUPFAM" id="SSF50621">
    <property type="entry name" value="Alanine racemase C-terminal domain-like"/>
    <property type="match status" value="1"/>
</dbReference>
<dbReference type="PRINTS" id="PR00992">
    <property type="entry name" value="ALARACEMASE"/>
</dbReference>
<protein>
    <submittedName>
        <fullName evidence="7">Alanine racemase</fullName>
        <ecNumber evidence="7">5.1.1.1</ecNumber>
    </submittedName>
</protein>
<dbReference type="PANTHER" id="PTHR30511">
    <property type="entry name" value="ALANINE RACEMASE"/>
    <property type="match status" value="1"/>
</dbReference>
<comment type="cofactor">
    <cofactor evidence="1 4">
        <name>pyridoxal 5'-phosphate</name>
        <dbReference type="ChEBI" id="CHEBI:597326"/>
    </cofactor>
</comment>
<keyword evidence="3 7" id="KW-0413">Isomerase</keyword>
<evidence type="ECO:0000256" key="5">
    <source>
        <dbReference type="PIRSR" id="PIRSR600821-52"/>
    </source>
</evidence>
<dbReference type="SMART" id="SM01005">
    <property type="entry name" value="Ala_racemase_C"/>
    <property type="match status" value="1"/>
</dbReference>
<dbReference type="NCBIfam" id="NF000791">
    <property type="entry name" value="PRK00053.2-2"/>
    <property type="match status" value="1"/>
</dbReference>
<dbReference type="GO" id="GO:0030170">
    <property type="term" value="F:pyridoxal phosphate binding"/>
    <property type="evidence" value="ECO:0007669"/>
    <property type="project" value="TreeGrafter"/>
</dbReference>
<dbReference type="SUPFAM" id="SSF51419">
    <property type="entry name" value="PLP-binding barrel"/>
    <property type="match status" value="1"/>
</dbReference>
<evidence type="ECO:0000256" key="3">
    <source>
        <dbReference type="ARBA" id="ARBA00023235"/>
    </source>
</evidence>
<dbReference type="EC" id="5.1.1.1" evidence="7"/>
<dbReference type="Pfam" id="PF01168">
    <property type="entry name" value="Ala_racemase_N"/>
    <property type="match status" value="1"/>
</dbReference>
<dbReference type="GO" id="GO:0005829">
    <property type="term" value="C:cytosol"/>
    <property type="evidence" value="ECO:0007669"/>
    <property type="project" value="TreeGrafter"/>
</dbReference>
<comment type="caution">
    <text evidence="7">The sequence shown here is derived from an EMBL/GenBank/DDBJ whole genome shotgun (WGS) entry which is preliminary data.</text>
</comment>
<evidence type="ECO:0000256" key="2">
    <source>
        <dbReference type="ARBA" id="ARBA00022898"/>
    </source>
</evidence>
<dbReference type="InterPro" id="IPR009006">
    <property type="entry name" value="Ala_racemase/Decarboxylase_C"/>
</dbReference>
<dbReference type="InterPro" id="IPR020622">
    <property type="entry name" value="Ala_racemase_pyridoxalP-BS"/>
</dbReference>
<dbReference type="Gene3D" id="2.40.37.10">
    <property type="entry name" value="Lyase, Ornithine Decarboxylase, Chain A, domain 1"/>
    <property type="match status" value="1"/>
</dbReference>
<evidence type="ECO:0000256" key="1">
    <source>
        <dbReference type="ARBA" id="ARBA00001933"/>
    </source>
</evidence>
<feature type="domain" description="Alanine racemase C-terminal" evidence="6">
    <location>
        <begin position="217"/>
        <end position="329"/>
    </location>
</feature>